<comment type="cofactor">
    <cofactor evidence="1">
        <name>a divalent metal cation</name>
        <dbReference type="ChEBI" id="CHEBI:60240"/>
    </cofactor>
</comment>
<evidence type="ECO:0000313" key="11">
    <source>
        <dbReference type="RefSeq" id="XP_050553610.1"/>
    </source>
</evidence>
<organism evidence="9 11">
    <name type="scientific">Spodoptera frugiperda</name>
    <name type="common">Fall armyworm</name>
    <dbReference type="NCBI Taxonomy" id="7108"/>
    <lineage>
        <taxon>Eukaryota</taxon>
        <taxon>Metazoa</taxon>
        <taxon>Ecdysozoa</taxon>
        <taxon>Arthropoda</taxon>
        <taxon>Hexapoda</taxon>
        <taxon>Insecta</taxon>
        <taxon>Pterygota</taxon>
        <taxon>Neoptera</taxon>
        <taxon>Endopterygota</taxon>
        <taxon>Lepidoptera</taxon>
        <taxon>Glossata</taxon>
        <taxon>Ditrysia</taxon>
        <taxon>Noctuoidea</taxon>
        <taxon>Noctuidae</taxon>
        <taxon>Amphipyrinae</taxon>
        <taxon>Spodoptera</taxon>
    </lineage>
</organism>
<keyword evidence="4" id="KW-0540">Nuclease</keyword>
<dbReference type="PANTHER" id="PTHR22930">
    <property type="match status" value="1"/>
</dbReference>
<dbReference type="OrthoDB" id="6509413at2759"/>
<keyword evidence="5" id="KW-0479">Metal-binding</keyword>
<dbReference type="GO" id="GO:0016787">
    <property type="term" value="F:hydrolase activity"/>
    <property type="evidence" value="ECO:0007669"/>
    <property type="project" value="UniProtKB-KW"/>
</dbReference>
<keyword evidence="9" id="KW-1185">Reference proteome</keyword>
<dbReference type="InterPro" id="IPR027806">
    <property type="entry name" value="HARBI1_dom"/>
</dbReference>
<dbReference type="GO" id="GO:0046872">
    <property type="term" value="F:metal ion binding"/>
    <property type="evidence" value="ECO:0007669"/>
    <property type="project" value="UniProtKB-KW"/>
</dbReference>
<gene>
    <name evidence="11" type="primary">LOC118268700</name>
    <name evidence="10" type="synonym">LOC118262728</name>
</gene>
<comment type="subcellular location">
    <subcellularLocation>
        <location evidence="2">Nucleus</location>
    </subcellularLocation>
</comment>
<accession>A0A9R0EZC9</accession>
<keyword evidence="6" id="KW-0378">Hydrolase</keyword>
<dbReference type="PANTHER" id="PTHR22930:SF289">
    <property type="entry name" value="DDE TNP4 DOMAIN-CONTAINING PROTEIN-RELATED"/>
    <property type="match status" value="1"/>
</dbReference>
<feature type="domain" description="DDE Tnp4" evidence="8">
    <location>
        <begin position="194"/>
        <end position="347"/>
    </location>
</feature>
<evidence type="ECO:0000313" key="9">
    <source>
        <dbReference type="Proteomes" id="UP000829999"/>
    </source>
</evidence>
<dbReference type="Pfam" id="PF13359">
    <property type="entry name" value="DDE_Tnp_4"/>
    <property type="match status" value="1"/>
</dbReference>
<evidence type="ECO:0000256" key="6">
    <source>
        <dbReference type="ARBA" id="ARBA00022801"/>
    </source>
</evidence>
<evidence type="ECO:0000256" key="4">
    <source>
        <dbReference type="ARBA" id="ARBA00022722"/>
    </source>
</evidence>
<dbReference type="AlphaFoldDB" id="A0A9R0EZC9"/>
<dbReference type="RefSeq" id="XP_035430191.1">
    <property type="nucleotide sequence ID" value="XM_035574298.2"/>
</dbReference>
<protein>
    <submittedName>
        <fullName evidence="10 11">Nuclease HARBI1</fullName>
    </submittedName>
</protein>
<name>A0A9R0EZC9_SPOFR</name>
<evidence type="ECO:0000256" key="7">
    <source>
        <dbReference type="ARBA" id="ARBA00023242"/>
    </source>
</evidence>
<evidence type="ECO:0000256" key="2">
    <source>
        <dbReference type="ARBA" id="ARBA00004123"/>
    </source>
</evidence>
<keyword evidence="7" id="KW-0539">Nucleus</keyword>
<dbReference type="GO" id="GO:0005634">
    <property type="term" value="C:nucleus"/>
    <property type="evidence" value="ECO:0007669"/>
    <property type="project" value="UniProtKB-SubCell"/>
</dbReference>
<evidence type="ECO:0000256" key="5">
    <source>
        <dbReference type="ARBA" id="ARBA00022723"/>
    </source>
</evidence>
<comment type="similarity">
    <text evidence="3">Belongs to the HARBI1 family.</text>
</comment>
<evidence type="ECO:0000256" key="1">
    <source>
        <dbReference type="ARBA" id="ARBA00001968"/>
    </source>
</evidence>
<proteinExistence type="inferred from homology"/>
<dbReference type="Proteomes" id="UP000829999">
    <property type="component" value="Chromosome 12"/>
</dbReference>
<sequence length="411" mass="46790">MSNYDFRNHSIKASHLPLKLNCLILFWVLNITMCDELISFDFLESDDSSDEEGPRHQMVKRRKIRQECDPFSIEDREFIKRYRLTKDLVRNLCDELKPHMSVPKKSTDLSVETKVLVALSFYATGSYQRPIGDIGSHSISQPTVSVVIKEITALLNLPQIRAKYIKWPQSSSERRANVVKFYNKFGMPGVLGCIDCTHVAIIRPQEHEERYYCRKQYHSLNVQLISNADMEIISVDASHGGASHDSFIWESHPLKPYMEIINRNESVWLLGDSGYALRRYMMTPIVNTSPGSPEASYTYLHTKTRNIVERTIGLLKARFRCLLVHRVLHYSPIVAASIVNACTVLHNICVRGNVVEIPELSEEELVYEASMQQSQPHHAQGATGSARELRDGLAARSALVTRLSASRSSRQ</sequence>
<dbReference type="GO" id="GO:0004518">
    <property type="term" value="F:nuclease activity"/>
    <property type="evidence" value="ECO:0007669"/>
    <property type="project" value="UniProtKB-KW"/>
</dbReference>
<evidence type="ECO:0000256" key="3">
    <source>
        <dbReference type="ARBA" id="ARBA00006958"/>
    </source>
</evidence>
<evidence type="ECO:0000259" key="8">
    <source>
        <dbReference type="Pfam" id="PF13359"/>
    </source>
</evidence>
<reference evidence="10 11" key="1">
    <citation type="submission" date="2025-04" db="UniProtKB">
        <authorList>
            <consortium name="RefSeq"/>
        </authorList>
    </citation>
    <scope>IDENTIFICATION</scope>
    <source>
        <tissue evidence="10 11">Whole larval tissue</tissue>
    </source>
</reference>
<dbReference type="Proteomes" id="UP000829999">
    <property type="component" value="Chromosome 23"/>
</dbReference>
<dbReference type="InterPro" id="IPR045249">
    <property type="entry name" value="HARBI1-like"/>
</dbReference>
<dbReference type="GeneID" id="118268700"/>
<evidence type="ECO:0000313" key="10">
    <source>
        <dbReference type="RefSeq" id="XP_035430191.1"/>
    </source>
</evidence>
<dbReference type="RefSeq" id="XP_050553610.1">
    <property type="nucleotide sequence ID" value="XM_050697653.1"/>
</dbReference>